<feature type="non-terminal residue" evidence="2">
    <location>
        <position position="1"/>
    </location>
</feature>
<organism evidence="2 3">
    <name type="scientific">Anaerotignum lactatifermentans DSM 14214</name>
    <dbReference type="NCBI Taxonomy" id="1121323"/>
    <lineage>
        <taxon>Bacteria</taxon>
        <taxon>Bacillati</taxon>
        <taxon>Bacillota</taxon>
        <taxon>Clostridia</taxon>
        <taxon>Lachnospirales</taxon>
        <taxon>Anaerotignaceae</taxon>
        <taxon>Anaerotignum</taxon>
    </lineage>
</organism>
<feature type="region of interest" description="Disordered" evidence="1">
    <location>
        <begin position="36"/>
        <end position="61"/>
    </location>
</feature>
<sequence length="156" mass="17044">SNPVSAILGKASCKSMVFFYFKTATDGFPGLWVRPLPGADKGSSQRRRNRESADRLTGGRADDHVRKEISFPLEKTEKAVCIISLVTQSARSEADKRRRLFLMRWAFAGSNPCTPKKTGTPQAALPSKVLDPCTPKKTGTPQAALPSKVLDPLRNS</sequence>
<dbReference type="Proteomes" id="UP000183975">
    <property type="component" value="Unassembled WGS sequence"/>
</dbReference>
<dbReference type="EMBL" id="FRAH01000072">
    <property type="protein sequence ID" value="SHL15556.1"/>
    <property type="molecule type" value="Genomic_DNA"/>
</dbReference>
<evidence type="ECO:0000313" key="2">
    <source>
        <dbReference type="EMBL" id="SHL15556.1"/>
    </source>
</evidence>
<evidence type="ECO:0000256" key="1">
    <source>
        <dbReference type="SAM" id="MobiDB-lite"/>
    </source>
</evidence>
<proteinExistence type="predicted"/>
<protein>
    <submittedName>
        <fullName evidence="2">Uncharacterized protein</fullName>
    </submittedName>
</protein>
<keyword evidence="3" id="KW-1185">Reference proteome</keyword>
<feature type="compositionally biased region" description="Polar residues" evidence="1">
    <location>
        <begin position="112"/>
        <end position="121"/>
    </location>
</feature>
<evidence type="ECO:0000313" key="3">
    <source>
        <dbReference type="Proteomes" id="UP000183975"/>
    </source>
</evidence>
<gene>
    <name evidence="2" type="ORF">SAMN02745138_02969</name>
</gene>
<feature type="region of interest" description="Disordered" evidence="1">
    <location>
        <begin position="112"/>
        <end position="156"/>
    </location>
</feature>
<reference evidence="2 3" key="1">
    <citation type="submission" date="2016-11" db="EMBL/GenBank/DDBJ databases">
        <authorList>
            <person name="Jaros S."/>
            <person name="Januszkiewicz K."/>
            <person name="Wedrychowicz H."/>
        </authorList>
    </citation>
    <scope>NUCLEOTIDE SEQUENCE [LARGE SCALE GENOMIC DNA]</scope>
    <source>
        <strain evidence="2 3">DSM 14214</strain>
    </source>
</reference>
<dbReference type="AlphaFoldDB" id="A0A1M6YBC5"/>
<accession>A0A1M6YBC5</accession>
<name>A0A1M6YBC5_9FIRM</name>